<accession>A0A1S4DKY8</accession>
<name>A0A1S4DKY8_TOBAC</name>
<evidence type="ECO:0000256" key="3">
    <source>
        <dbReference type="ARBA" id="ARBA00022771"/>
    </source>
</evidence>
<keyword evidence="1" id="KW-0479">Metal-binding</keyword>
<evidence type="ECO:0000256" key="2">
    <source>
        <dbReference type="ARBA" id="ARBA00022737"/>
    </source>
</evidence>
<protein>
    <submittedName>
        <fullName evidence="7">Uncharacterized protein LOC107830887</fullName>
    </submittedName>
</protein>
<dbReference type="PROSITE" id="PS50081">
    <property type="entry name" value="ZF_DAG_PE_2"/>
    <property type="match status" value="1"/>
</dbReference>
<keyword evidence="4" id="KW-0862">Zinc</keyword>
<dbReference type="SMART" id="SM00249">
    <property type="entry name" value="PHD"/>
    <property type="match status" value="2"/>
</dbReference>
<dbReference type="Pfam" id="PF03107">
    <property type="entry name" value="C1_2"/>
    <property type="match status" value="4"/>
</dbReference>
<dbReference type="PaxDb" id="4097-A0A1S4DKY8"/>
<keyword evidence="2" id="KW-0677">Repeat</keyword>
<dbReference type="GeneID" id="107830887"/>
<feature type="domain" description="Phorbol-ester/DAG-type" evidence="5">
    <location>
        <begin position="88"/>
        <end position="137"/>
    </location>
</feature>
<dbReference type="InterPro" id="IPR046349">
    <property type="entry name" value="C1-like_sf"/>
</dbReference>
<proteinExistence type="predicted"/>
<dbReference type="OMA" id="FEFPQVI"/>
<dbReference type="RefSeq" id="XP_016514047.1">
    <property type="nucleotide sequence ID" value="XM_016658561.2"/>
</dbReference>
<evidence type="ECO:0000313" key="6">
    <source>
        <dbReference type="Proteomes" id="UP000790787"/>
    </source>
</evidence>
<organism evidence="6 7">
    <name type="scientific">Nicotiana tabacum</name>
    <name type="common">Common tobacco</name>
    <dbReference type="NCBI Taxonomy" id="4097"/>
    <lineage>
        <taxon>Eukaryota</taxon>
        <taxon>Viridiplantae</taxon>
        <taxon>Streptophyta</taxon>
        <taxon>Embryophyta</taxon>
        <taxon>Tracheophyta</taxon>
        <taxon>Spermatophyta</taxon>
        <taxon>Magnoliopsida</taxon>
        <taxon>eudicotyledons</taxon>
        <taxon>Gunneridae</taxon>
        <taxon>Pentapetalae</taxon>
        <taxon>asterids</taxon>
        <taxon>lamiids</taxon>
        <taxon>Solanales</taxon>
        <taxon>Solanaceae</taxon>
        <taxon>Nicotianoideae</taxon>
        <taxon>Nicotianeae</taxon>
        <taxon>Nicotiana</taxon>
    </lineage>
</organism>
<reference evidence="6" key="1">
    <citation type="journal article" date="2014" name="Nat. Commun.">
        <title>The tobacco genome sequence and its comparison with those of tomato and potato.</title>
        <authorList>
            <person name="Sierro N."/>
            <person name="Battey J.N."/>
            <person name="Ouadi S."/>
            <person name="Bakaher N."/>
            <person name="Bovet L."/>
            <person name="Willig A."/>
            <person name="Goepfert S."/>
            <person name="Peitsch M.C."/>
            <person name="Ivanov N.V."/>
        </authorList>
    </citation>
    <scope>NUCLEOTIDE SEQUENCE [LARGE SCALE GENOMIC DNA]</scope>
</reference>
<dbReference type="STRING" id="4097.A0A1S4DKY8"/>
<dbReference type="OrthoDB" id="1243667at2759"/>
<dbReference type="Proteomes" id="UP000790787">
    <property type="component" value="Chromosome 3"/>
</dbReference>
<dbReference type="KEGG" id="nta:107830887"/>
<dbReference type="InterPro" id="IPR001965">
    <property type="entry name" value="Znf_PHD"/>
</dbReference>
<evidence type="ECO:0000256" key="1">
    <source>
        <dbReference type="ARBA" id="ARBA00022723"/>
    </source>
</evidence>
<evidence type="ECO:0000256" key="4">
    <source>
        <dbReference type="ARBA" id="ARBA00022833"/>
    </source>
</evidence>
<dbReference type="SUPFAM" id="SSF57889">
    <property type="entry name" value="Cysteine-rich domain"/>
    <property type="match status" value="4"/>
</dbReference>
<dbReference type="RefSeq" id="XP_016514047.1">
    <property type="nucleotide sequence ID" value="XM_016658561.1"/>
</dbReference>
<dbReference type="InterPro" id="IPR004146">
    <property type="entry name" value="DC1"/>
</dbReference>
<keyword evidence="6" id="KW-1185">Reference proteome</keyword>
<keyword evidence="3" id="KW-0863">Zinc-finger</keyword>
<evidence type="ECO:0000259" key="5">
    <source>
        <dbReference type="PROSITE" id="PS50081"/>
    </source>
</evidence>
<reference evidence="7" key="2">
    <citation type="submission" date="2025-08" db="UniProtKB">
        <authorList>
            <consortium name="RefSeq"/>
        </authorList>
    </citation>
    <scope>IDENTIFICATION</scope>
    <source>
        <tissue evidence="7">Leaf</tissue>
    </source>
</reference>
<dbReference type="GO" id="GO:0008270">
    <property type="term" value="F:zinc ion binding"/>
    <property type="evidence" value="ECO:0007669"/>
    <property type="project" value="UniProtKB-KW"/>
</dbReference>
<sequence length="479" mass="55264">MVDLAQNHYLQNTNPQFSSLSSLNLSTEMDKNEFISLRDHPFPCRFRYISEDNIQQTSIYTAKNHQPNHKIDEIERVGNNERKHFSHRHNLLMYSLRASDFVHCYFCETIISGMAYGCKRCRYFLHESCSEFPQLIEHLAHPGHQLTLKYTPTVDSGYICKACHVGDNPALLFNFHYSCNLCDFAIHMGCASMPCKVFHKETGLSLFYSNPLKNEAGPLLCDICNHSINKTNSWVYYDHSHNFITHFGCAADSIYGKGKDDKSYIMGVKTGLTNLDGDDTSIVHYQKYDDGKKDERFFHRHGLHLLDRSQDNIVKNRKCGICGLDLSTDKKKGCSTCDYIIHERCSQLPEKIQHPFHPHTLILVPKKDGVEVQCNGCRQSNGCHTNYTVLYQCKICDFQLHPSCAACPRRLKKLDLTLCYEFPYKNEVSKLFCSYCSKVINKDQWLYYGRSKDERRHITCQLAVGVSNCYVTLRDLEVE</sequence>
<dbReference type="AlphaFoldDB" id="A0A1S4DKY8"/>
<dbReference type="PANTHER" id="PTHR46288:SF72">
    <property type="entry name" value="PHORBOL-ESTER_DAG-TYPE DOMAIN-CONTAINING PROTEIN"/>
    <property type="match status" value="1"/>
</dbReference>
<dbReference type="InterPro" id="IPR002219">
    <property type="entry name" value="PKC_DAG/PE"/>
</dbReference>
<dbReference type="PANTHER" id="PTHR46288">
    <property type="entry name" value="PHORBOL-ESTER/DAG-TYPE DOMAIN-CONTAINING PROTEIN"/>
    <property type="match status" value="1"/>
</dbReference>
<gene>
    <name evidence="7" type="primary">LOC107830887</name>
</gene>
<evidence type="ECO:0000313" key="7">
    <source>
        <dbReference type="RefSeq" id="XP_016514047.1"/>
    </source>
</evidence>